<organism evidence="1 2">
    <name type="scientific">Vibrio aestuarianus</name>
    <dbReference type="NCBI Taxonomy" id="28171"/>
    <lineage>
        <taxon>Bacteria</taxon>
        <taxon>Pseudomonadati</taxon>
        <taxon>Pseudomonadota</taxon>
        <taxon>Gammaproteobacteria</taxon>
        <taxon>Vibrionales</taxon>
        <taxon>Vibrionaceae</taxon>
        <taxon>Vibrio</taxon>
    </lineage>
</organism>
<proteinExistence type="predicted"/>
<comment type="caution">
    <text evidence="1">The sequence shown here is derived from an EMBL/GenBank/DDBJ whole genome shotgun (WGS) entry which is preliminary data.</text>
</comment>
<accession>A0A9X4FPC7</accession>
<dbReference type="AlphaFoldDB" id="A0A9X4FPC7"/>
<name>A0A9X4FPC7_9VIBR</name>
<evidence type="ECO:0000313" key="2">
    <source>
        <dbReference type="Proteomes" id="UP001140973"/>
    </source>
</evidence>
<reference evidence="1" key="1">
    <citation type="submission" date="2022-02" db="EMBL/GenBank/DDBJ databases">
        <title>Emergence and expansion in Europe of a Vibrio aestuarianus clonal complex pathogenic for oysters.</title>
        <authorList>
            <person name="Mesnil A."/>
            <person name="Travers M.-A."/>
        </authorList>
    </citation>
    <scope>NUCLEOTIDE SEQUENCE</scope>
    <source>
        <strain evidence="1">151-ITT-15-cp-1</strain>
    </source>
</reference>
<evidence type="ECO:0000313" key="1">
    <source>
        <dbReference type="EMBL" id="MDE1359125.1"/>
    </source>
</evidence>
<sequence length="220" mass="26112">MWDIEPKLVERLQRHKLTYTRLVDDITVSSKVSNFQFDMALSHITRMLEDKDLPINHSKTKISYVSISPLMVHGMRVNFSEPRYPSDELRKLRASVHNLEKLASQTGYRTTFAYRKDFNRCMGRVNKLKRVKHDKHAVLLKKLKKILPLPSKTDLKRVGLSVNRLESDYSDKKETYWYKKRFYMAQDRLNILNRTFTKSAAQYRERLNKIKPLYDSIENG</sequence>
<protein>
    <submittedName>
        <fullName evidence="1">Uncharacterized protein</fullName>
    </submittedName>
</protein>
<dbReference type="Proteomes" id="UP001140973">
    <property type="component" value="Unassembled WGS sequence"/>
</dbReference>
<dbReference type="EMBL" id="JAKNAP010000144">
    <property type="protein sequence ID" value="MDE1359125.1"/>
    <property type="molecule type" value="Genomic_DNA"/>
</dbReference>
<gene>
    <name evidence="1" type="ORF">L9W73_17790</name>
</gene>